<reference evidence="3 4" key="1">
    <citation type="journal article" date="2019" name="Syst. Appl. Microbiol.">
        <title>Characterization of Bifidobacterium species in feaces of the Egyptian fruit bat: Description of B. vespertilionis sp. nov. and B. rousetti sp. nov.</title>
        <authorList>
            <person name="Modesto M."/>
            <person name="Satti M."/>
            <person name="Watanabe K."/>
            <person name="Puglisi E."/>
            <person name="Morelli L."/>
            <person name="Huang C.-H."/>
            <person name="Liou J.-S."/>
            <person name="Miyashita M."/>
            <person name="Tamura T."/>
            <person name="Saito S."/>
            <person name="Mori K."/>
            <person name="Huang L."/>
            <person name="Sciavilla P."/>
            <person name="Sandri C."/>
            <person name="Spiezio C."/>
            <person name="Vitali F."/>
            <person name="Cavalieri D."/>
            <person name="Perpetuini G."/>
            <person name="Tofalo R."/>
            <person name="Bonetti A."/>
            <person name="Arita M."/>
            <person name="Mattarelli P."/>
        </authorList>
    </citation>
    <scope>NUCLEOTIDE SEQUENCE [LARGE SCALE GENOMIC DNA]</scope>
    <source>
        <strain evidence="1 4">RST16</strain>
        <strain evidence="2 3">RST8</strain>
    </source>
</reference>
<dbReference type="EMBL" id="RZNZ01000002">
    <property type="protein sequence ID" value="KAA8822001.1"/>
    <property type="molecule type" value="Genomic_DNA"/>
</dbReference>
<evidence type="ECO:0000313" key="1">
    <source>
        <dbReference type="EMBL" id="KAA8822001.1"/>
    </source>
</evidence>
<accession>A0A5J5DYP4</accession>
<proteinExistence type="predicted"/>
<evidence type="ECO:0000313" key="2">
    <source>
        <dbReference type="EMBL" id="KAA8823558.1"/>
    </source>
</evidence>
<dbReference type="EMBL" id="RZOA01000008">
    <property type="protein sequence ID" value="KAA8823558.1"/>
    <property type="molecule type" value="Genomic_DNA"/>
</dbReference>
<evidence type="ECO:0000313" key="3">
    <source>
        <dbReference type="Proteomes" id="UP000345527"/>
    </source>
</evidence>
<protein>
    <submittedName>
        <fullName evidence="2">Uncharacterized protein</fullName>
    </submittedName>
</protein>
<gene>
    <name evidence="2" type="ORF">EM848_05290</name>
    <name evidence="1" type="ORF">EMO90_01995</name>
</gene>
<dbReference type="AlphaFoldDB" id="A0A5J5DYP4"/>
<dbReference type="OrthoDB" id="3234012at2"/>
<name>A0A5J5DYP4_9BIFI</name>
<sequence>MTLNIPNVDTARYVDAANAARAAGIDLDEYLRHVIDTFAQRDDIKGRIAHALPTDTVLRTDSDFDAFEREVLGDA</sequence>
<dbReference type="Proteomes" id="UP000374630">
    <property type="component" value="Unassembled WGS sequence"/>
</dbReference>
<dbReference type="RefSeq" id="WP_150353891.1">
    <property type="nucleotide sequence ID" value="NZ_RZNZ01000002.1"/>
</dbReference>
<evidence type="ECO:0000313" key="4">
    <source>
        <dbReference type="Proteomes" id="UP000374630"/>
    </source>
</evidence>
<dbReference type="Proteomes" id="UP000345527">
    <property type="component" value="Unassembled WGS sequence"/>
</dbReference>
<organism evidence="2 3">
    <name type="scientific">Bifidobacterium vespertilionis</name>
    <dbReference type="NCBI Taxonomy" id="2562524"/>
    <lineage>
        <taxon>Bacteria</taxon>
        <taxon>Bacillati</taxon>
        <taxon>Actinomycetota</taxon>
        <taxon>Actinomycetes</taxon>
        <taxon>Bifidobacteriales</taxon>
        <taxon>Bifidobacteriaceae</taxon>
        <taxon>Bifidobacterium</taxon>
    </lineage>
</organism>
<keyword evidence="4" id="KW-1185">Reference proteome</keyword>
<comment type="caution">
    <text evidence="2">The sequence shown here is derived from an EMBL/GenBank/DDBJ whole genome shotgun (WGS) entry which is preliminary data.</text>
</comment>